<accession>A0A077NSZ9</accession>
<proteinExistence type="predicted"/>
<name>A0A077NSZ9_XENBV</name>
<dbReference type="Proteomes" id="UP000028487">
    <property type="component" value="Unassembled WGS sequence"/>
</dbReference>
<comment type="caution">
    <text evidence="1">The sequence shown here is derived from an EMBL/GenBank/DDBJ whole genome shotgun (WGS) entry which is preliminary data.</text>
</comment>
<evidence type="ECO:0000313" key="2">
    <source>
        <dbReference type="Proteomes" id="UP000028487"/>
    </source>
</evidence>
<evidence type="ECO:0000313" key="1">
    <source>
        <dbReference type="EMBL" id="CDH01679.1"/>
    </source>
</evidence>
<organism evidence="1 2">
    <name type="scientific">Xenorhabdus bovienii str. feltiae Moldova</name>
    <dbReference type="NCBI Taxonomy" id="1398200"/>
    <lineage>
        <taxon>Bacteria</taxon>
        <taxon>Pseudomonadati</taxon>
        <taxon>Pseudomonadota</taxon>
        <taxon>Gammaproteobacteria</taxon>
        <taxon>Enterobacterales</taxon>
        <taxon>Morganellaceae</taxon>
        <taxon>Xenorhabdus</taxon>
    </lineage>
</organism>
<dbReference type="HOGENOM" id="CLU_3423215_0_0_6"/>
<gene>
    <name evidence="1" type="ORF">XBFM1_2280012</name>
</gene>
<dbReference type="EMBL" id="CBSV010000144">
    <property type="protein sequence ID" value="CDH01679.1"/>
    <property type="molecule type" value="Genomic_DNA"/>
</dbReference>
<dbReference type="AlphaFoldDB" id="A0A077NSZ9"/>
<reference evidence="1" key="1">
    <citation type="submission" date="2013-07" db="EMBL/GenBank/DDBJ databases">
        <title>Sub-species coevolution in mutualistic symbiosis.</title>
        <authorList>
            <person name="Murfin K."/>
            <person name="Klassen J."/>
            <person name="Lee M."/>
            <person name="Forst S."/>
            <person name="Stock P."/>
            <person name="Goodrich-Blair H."/>
        </authorList>
    </citation>
    <scope>NUCLEOTIDE SEQUENCE [LARGE SCALE GENOMIC DNA]</scope>
    <source>
        <strain evidence="1">Feltiae Moldova</strain>
    </source>
</reference>
<sequence length="23" mass="2704">MLRKGQLSFYATLSKVQKEMETD</sequence>
<protein>
    <submittedName>
        <fullName evidence="1">Uncharacterized protein</fullName>
    </submittedName>
</protein>